<dbReference type="GO" id="GO:0005829">
    <property type="term" value="C:cytosol"/>
    <property type="evidence" value="ECO:0007669"/>
    <property type="project" value="TreeGrafter"/>
</dbReference>
<dbReference type="GO" id="GO:0008993">
    <property type="term" value="F:rhamnulokinase activity"/>
    <property type="evidence" value="ECO:0007669"/>
    <property type="project" value="InterPro"/>
</dbReference>
<evidence type="ECO:0000256" key="5">
    <source>
        <dbReference type="ARBA" id="ARBA00022840"/>
    </source>
</evidence>
<evidence type="ECO:0000313" key="11">
    <source>
        <dbReference type="Proteomes" id="UP000228886"/>
    </source>
</evidence>
<dbReference type="GO" id="GO:0019301">
    <property type="term" value="P:rhamnose catabolic process"/>
    <property type="evidence" value="ECO:0007669"/>
    <property type="project" value="InterPro"/>
</dbReference>
<comment type="similarity">
    <text evidence="1">Belongs to the FGGY kinase family.</text>
</comment>
<dbReference type="Proteomes" id="UP000228886">
    <property type="component" value="Unassembled WGS sequence"/>
</dbReference>
<dbReference type="Pfam" id="PF00370">
    <property type="entry name" value="FGGY_N"/>
    <property type="match status" value="1"/>
</dbReference>
<feature type="domain" description="Carbohydrate kinase FGGY C-terminal" evidence="9">
    <location>
        <begin position="269"/>
        <end position="458"/>
    </location>
</feature>
<dbReference type="CDD" id="cd07771">
    <property type="entry name" value="ASKHA_NBD_FGGY_RhaB-like"/>
    <property type="match status" value="1"/>
</dbReference>
<evidence type="ECO:0000256" key="6">
    <source>
        <dbReference type="ARBA" id="ARBA00023157"/>
    </source>
</evidence>
<dbReference type="GO" id="GO:0005524">
    <property type="term" value="F:ATP binding"/>
    <property type="evidence" value="ECO:0007669"/>
    <property type="project" value="UniProtKB-KW"/>
</dbReference>
<dbReference type="PANTHER" id="PTHR10196">
    <property type="entry name" value="SUGAR KINASE"/>
    <property type="match status" value="1"/>
</dbReference>
<proteinExistence type="inferred from homology"/>
<dbReference type="InterPro" id="IPR018485">
    <property type="entry name" value="FGGY_C"/>
</dbReference>
<gene>
    <name evidence="10" type="ORF">COS11_06565</name>
</gene>
<evidence type="ECO:0000313" key="10">
    <source>
        <dbReference type="EMBL" id="PIV63606.1"/>
    </source>
</evidence>
<dbReference type="InterPro" id="IPR013449">
    <property type="entry name" value="Rhamnulokinase"/>
</dbReference>
<keyword evidence="2" id="KW-0808">Transferase</keyword>
<dbReference type="GO" id="GO:0004370">
    <property type="term" value="F:glycerol kinase activity"/>
    <property type="evidence" value="ECO:0007669"/>
    <property type="project" value="TreeGrafter"/>
</dbReference>
<feature type="domain" description="Carbohydrate kinase FGGY N-terminal" evidence="8">
    <location>
        <begin position="8"/>
        <end position="255"/>
    </location>
</feature>
<dbReference type="PANTHER" id="PTHR10196:SF93">
    <property type="entry name" value="L-RHAMNULOKINASE"/>
    <property type="match status" value="1"/>
</dbReference>
<evidence type="ECO:0000259" key="9">
    <source>
        <dbReference type="Pfam" id="PF02782"/>
    </source>
</evidence>
<dbReference type="EMBL" id="PETL01000314">
    <property type="protein sequence ID" value="PIV63606.1"/>
    <property type="molecule type" value="Genomic_DNA"/>
</dbReference>
<evidence type="ECO:0000256" key="3">
    <source>
        <dbReference type="ARBA" id="ARBA00022741"/>
    </source>
</evidence>
<dbReference type="GO" id="GO:0006071">
    <property type="term" value="P:glycerol metabolic process"/>
    <property type="evidence" value="ECO:0007669"/>
    <property type="project" value="TreeGrafter"/>
</dbReference>
<keyword evidence="6" id="KW-1015">Disulfide bond</keyword>
<keyword evidence="5" id="KW-0067">ATP-binding</keyword>
<evidence type="ECO:0000256" key="7">
    <source>
        <dbReference type="ARBA" id="ARBA00023308"/>
    </source>
</evidence>
<keyword evidence="3" id="KW-0547">Nucleotide-binding</keyword>
<dbReference type="InterPro" id="IPR043129">
    <property type="entry name" value="ATPase_NBD"/>
</dbReference>
<evidence type="ECO:0000256" key="1">
    <source>
        <dbReference type="ARBA" id="ARBA00009156"/>
    </source>
</evidence>
<organism evidence="10 11">
    <name type="scientific">bacterium (Candidatus Ratteibacteria) CG01_land_8_20_14_3_00_40_19</name>
    <dbReference type="NCBI Taxonomy" id="2014290"/>
    <lineage>
        <taxon>Bacteria</taxon>
        <taxon>Candidatus Ratteibacteria</taxon>
    </lineage>
</organism>
<dbReference type="AlphaFoldDB" id="A0A2M7E791"/>
<evidence type="ECO:0000256" key="4">
    <source>
        <dbReference type="ARBA" id="ARBA00022777"/>
    </source>
</evidence>
<dbReference type="Pfam" id="PF02782">
    <property type="entry name" value="FGGY_C"/>
    <property type="match status" value="1"/>
</dbReference>
<comment type="caution">
    <text evidence="10">The sequence shown here is derived from an EMBL/GenBank/DDBJ whole genome shotgun (WGS) entry which is preliminary data.</text>
</comment>
<reference evidence="11" key="1">
    <citation type="submission" date="2017-09" db="EMBL/GenBank/DDBJ databases">
        <title>Depth-based differentiation of microbial function through sediment-hosted aquifers and enrichment of novel symbionts in the deep terrestrial subsurface.</title>
        <authorList>
            <person name="Probst A.J."/>
            <person name="Ladd B."/>
            <person name="Jarett J.K."/>
            <person name="Geller-Mcgrath D.E."/>
            <person name="Sieber C.M.K."/>
            <person name="Emerson J.B."/>
            <person name="Anantharaman K."/>
            <person name="Thomas B.C."/>
            <person name="Malmstrom R."/>
            <person name="Stieglmeier M."/>
            <person name="Klingl A."/>
            <person name="Woyke T."/>
            <person name="Ryan C.M."/>
            <person name="Banfield J.F."/>
        </authorList>
    </citation>
    <scope>NUCLEOTIDE SEQUENCE [LARGE SCALE GENOMIC DNA]</scope>
</reference>
<keyword evidence="4 10" id="KW-0418">Kinase</keyword>
<keyword evidence="7" id="KW-0684">Rhamnose metabolism</keyword>
<name>A0A2M7E791_9BACT</name>
<accession>A0A2M7E791</accession>
<sequence>MKAKNKVIGAFDLGASGGKFIVGIFDKGKFSTREIYRFINKPVNLYLGEKGKTVHKIYWNILSLYDELIVGLKKLKDFGIERLDSLGIDTWGTDGECFTKEGEIIGRVHNYRDHRLDRIRDKLFKIIPERELFELTGVPSYPFNEVNQLFWLAKKRPSLLKLADFFLPITSIFYYYLGGARICEYTWASTTQLLDPFKKNWRKKIFEKIKAPLSIMPRIVMPGTKIGSLHREIAREIGINQFQLIATAAHDTACAYAAAPIEKEENSLIISSGTWSLVGKLIPSPLINEDVYRGHFTNEGGLGNIRFLKNVMGTWILQELRRVWKEKDKKELSWDQIVKMAKKGEKFFAFIDPDNGLFYNPGNMENAIKEFCKKTGQKIPRSRETILRIVYESLALKYQLTNAMIEEITGKKNKTVHVIGGGANSVLLNQFTAGATGLPVIAGPIEATAIGNILIQAKTLGIIKSMKETRRLIKDSFPLKAYKPEEIFVWRKAMESFKKEVKWKRE</sequence>
<dbReference type="SUPFAM" id="SSF53067">
    <property type="entry name" value="Actin-like ATPase domain"/>
    <property type="match status" value="2"/>
</dbReference>
<dbReference type="Gene3D" id="3.30.420.40">
    <property type="match status" value="2"/>
</dbReference>
<dbReference type="InterPro" id="IPR018484">
    <property type="entry name" value="FGGY_N"/>
</dbReference>
<evidence type="ECO:0000259" key="8">
    <source>
        <dbReference type="Pfam" id="PF00370"/>
    </source>
</evidence>
<evidence type="ECO:0000256" key="2">
    <source>
        <dbReference type="ARBA" id="ARBA00022679"/>
    </source>
</evidence>
<protein>
    <submittedName>
        <fullName evidence="10">Rhamnulokinase</fullName>
    </submittedName>
</protein>